<organism evidence="8 9">
    <name type="scientific">Cupriavidus nantongensis</name>
    <dbReference type="NCBI Taxonomy" id="1796606"/>
    <lineage>
        <taxon>Bacteria</taxon>
        <taxon>Pseudomonadati</taxon>
        <taxon>Pseudomonadota</taxon>
        <taxon>Betaproteobacteria</taxon>
        <taxon>Burkholderiales</taxon>
        <taxon>Burkholderiaceae</taxon>
        <taxon>Cupriavidus</taxon>
    </lineage>
</organism>
<dbReference type="FunFam" id="3.30.300.30:FF:000008">
    <property type="entry name" value="2,3-dihydroxybenzoate-AMP ligase"/>
    <property type="match status" value="1"/>
</dbReference>
<dbReference type="Pfam" id="PF13193">
    <property type="entry name" value="AMP-binding_C"/>
    <property type="match status" value="1"/>
</dbReference>
<name>A0A142JP25_9BURK</name>
<accession>A0A142JP25</accession>
<evidence type="ECO:0000259" key="6">
    <source>
        <dbReference type="Pfam" id="PF00501"/>
    </source>
</evidence>
<dbReference type="KEGG" id="cnan:A2G96_19875"/>
<feature type="domain" description="AMP-binding enzyme C-terminal" evidence="7">
    <location>
        <begin position="417"/>
        <end position="492"/>
    </location>
</feature>
<dbReference type="PANTHER" id="PTHR43201:SF5">
    <property type="entry name" value="MEDIUM-CHAIN ACYL-COA LIGASE ACSF2, MITOCHONDRIAL"/>
    <property type="match status" value="1"/>
</dbReference>
<dbReference type="InterPro" id="IPR000873">
    <property type="entry name" value="AMP-dep_synth/lig_dom"/>
</dbReference>
<gene>
    <name evidence="8" type="ORF">A2G96_19875</name>
</gene>
<dbReference type="STRING" id="1796606.A2G96_19875"/>
<evidence type="ECO:0000256" key="1">
    <source>
        <dbReference type="ARBA" id="ARBA00006432"/>
    </source>
</evidence>
<dbReference type="GO" id="GO:0009234">
    <property type="term" value="P:menaquinone biosynthetic process"/>
    <property type="evidence" value="ECO:0007669"/>
    <property type="project" value="UniProtKB-KW"/>
</dbReference>
<evidence type="ECO:0000256" key="3">
    <source>
        <dbReference type="ARBA" id="ARBA00022598"/>
    </source>
</evidence>
<dbReference type="NCBIfam" id="TIGR01923">
    <property type="entry name" value="menE"/>
    <property type="match status" value="1"/>
</dbReference>
<dbReference type="InterPro" id="IPR025110">
    <property type="entry name" value="AMP-bd_C"/>
</dbReference>
<protein>
    <submittedName>
        <fullName evidence="8">AMP-dependent synthetase</fullName>
    </submittedName>
</protein>
<sequence>MPLHLSQLLAQRAALSPTREAIVCPRGRWTYAQFNERCTRLADAFAALGVAEGDRVAIYAKNGEALANAVFAAARAGATAVVLNWRLSAAELTYILGDAEPAVLLYEEEFAPVVELLVKAQPLRGLIRVGERGPGVDYDSIVNASSPTASVSREVAGDLPAVIMYTSGTTGRPKGAMLSHEALIWAAHGSANTLDWRQDARFLLVAPMFHIGGLSPLITNVLKGCTTVLRPEFDPQAVWQTIAAERITGMMSVPLMLQAMLAVAKATTVDASSLAWISCGASAVPKALIEAYRELGISVHQVYGITEFSGAVSFWTAEMGLEKAHSQGKPHLHAEVRIVNPATGAALPADQDGEIWCRGPMVFSGYWRNPDATRSALHQGWYRSGDIGHLDKDGFLYVVDRLKDMIISGGENIYPAELEAAIRNVDGVADVAVVGRADDRWGEIPVAFVVCKPGMSVTEADILAACRERLAGYKCVKAVEFLGGLPRNAVGKILKQELRALP</sequence>
<dbReference type="PROSITE" id="PS00455">
    <property type="entry name" value="AMP_BINDING"/>
    <property type="match status" value="1"/>
</dbReference>
<dbReference type="Gene3D" id="3.40.50.12780">
    <property type="entry name" value="N-terminal domain of ligase-like"/>
    <property type="match status" value="1"/>
</dbReference>
<dbReference type="SUPFAM" id="SSF56801">
    <property type="entry name" value="Acetyl-CoA synthetase-like"/>
    <property type="match status" value="1"/>
</dbReference>
<dbReference type="InterPro" id="IPR010192">
    <property type="entry name" value="MenE"/>
</dbReference>
<evidence type="ECO:0000256" key="2">
    <source>
        <dbReference type="ARBA" id="ARBA00022428"/>
    </source>
</evidence>
<dbReference type="Pfam" id="PF00501">
    <property type="entry name" value="AMP-binding"/>
    <property type="match status" value="1"/>
</dbReference>
<dbReference type="NCBIfam" id="NF004837">
    <property type="entry name" value="PRK06187.1"/>
    <property type="match status" value="1"/>
</dbReference>
<keyword evidence="9" id="KW-1185">Reference proteome</keyword>
<feature type="domain" description="AMP-dependent synthetase/ligase" evidence="6">
    <location>
        <begin position="10"/>
        <end position="367"/>
    </location>
</feature>
<dbReference type="InterPro" id="IPR045851">
    <property type="entry name" value="AMP-bd_C_sf"/>
</dbReference>
<proteinExistence type="inferred from homology"/>
<evidence type="ECO:0000313" key="8">
    <source>
        <dbReference type="EMBL" id="AMR79837.1"/>
    </source>
</evidence>
<dbReference type="PANTHER" id="PTHR43201">
    <property type="entry name" value="ACYL-COA SYNTHETASE"/>
    <property type="match status" value="1"/>
</dbReference>
<dbReference type="AlphaFoldDB" id="A0A142JP25"/>
<keyword evidence="3" id="KW-0436">Ligase</keyword>
<keyword evidence="4" id="KW-0547">Nucleotide-binding</keyword>
<keyword evidence="5" id="KW-0067">ATP-binding</keyword>
<evidence type="ECO:0000256" key="5">
    <source>
        <dbReference type="ARBA" id="ARBA00022840"/>
    </source>
</evidence>
<dbReference type="GO" id="GO:0008756">
    <property type="term" value="F:o-succinylbenzoate-CoA ligase activity"/>
    <property type="evidence" value="ECO:0007669"/>
    <property type="project" value="InterPro"/>
</dbReference>
<dbReference type="RefSeq" id="WP_062801762.1">
    <property type="nucleotide sequence ID" value="NZ_CP014844.1"/>
</dbReference>
<reference evidence="8 9" key="1">
    <citation type="submission" date="2016-03" db="EMBL/GenBank/DDBJ databases">
        <title>Complete genome sequence of a novel chlorpyrifos degrading bacterium, Cupriavidus nantongensis sp. X1.</title>
        <authorList>
            <person name="Fang L."/>
        </authorList>
    </citation>
    <scope>NUCLEOTIDE SEQUENCE [LARGE SCALE GENOMIC DNA]</scope>
    <source>
        <strain evidence="8 9">X1</strain>
    </source>
</reference>
<evidence type="ECO:0000313" key="9">
    <source>
        <dbReference type="Proteomes" id="UP000075238"/>
    </source>
</evidence>
<dbReference type="GO" id="GO:0006631">
    <property type="term" value="P:fatty acid metabolic process"/>
    <property type="evidence" value="ECO:0007669"/>
    <property type="project" value="TreeGrafter"/>
</dbReference>
<dbReference type="InterPro" id="IPR042099">
    <property type="entry name" value="ANL_N_sf"/>
</dbReference>
<dbReference type="InterPro" id="IPR020845">
    <property type="entry name" value="AMP-binding_CS"/>
</dbReference>
<dbReference type="EMBL" id="CP014844">
    <property type="protein sequence ID" value="AMR79837.1"/>
    <property type="molecule type" value="Genomic_DNA"/>
</dbReference>
<dbReference type="OrthoDB" id="9766486at2"/>
<evidence type="ECO:0000259" key="7">
    <source>
        <dbReference type="Pfam" id="PF13193"/>
    </source>
</evidence>
<dbReference type="GO" id="GO:0005524">
    <property type="term" value="F:ATP binding"/>
    <property type="evidence" value="ECO:0007669"/>
    <property type="project" value="UniProtKB-KW"/>
</dbReference>
<dbReference type="Gene3D" id="3.30.300.30">
    <property type="match status" value="1"/>
</dbReference>
<evidence type="ECO:0000256" key="4">
    <source>
        <dbReference type="ARBA" id="ARBA00022741"/>
    </source>
</evidence>
<dbReference type="GO" id="GO:0031956">
    <property type="term" value="F:medium-chain fatty acid-CoA ligase activity"/>
    <property type="evidence" value="ECO:0007669"/>
    <property type="project" value="TreeGrafter"/>
</dbReference>
<keyword evidence="2" id="KW-0474">Menaquinone biosynthesis</keyword>
<comment type="similarity">
    <text evidence="1">Belongs to the ATP-dependent AMP-binding enzyme family.</text>
</comment>
<dbReference type="Proteomes" id="UP000075238">
    <property type="component" value="Chromosome 1"/>
</dbReference>